<protein>
    <submittedName>
        <fullName evidence="2">N-methylhydantoinase B</fullName>
    </submittedName>
</protein>
<gene>
    <name evidence="2" type="ORF">SAMN05421771_0514</name>
</gene>
<dbReference type="STRING" id="474950.SAMN05421771_0514"/>
<name>A0A1I6LBB3_9BACT</name>
<dbReference type="GO" id="GO:0005829">
    <property type="term" value="C:cytosol"/>
    <property type="evidence" value="ECO:0007669"/>
    <property type="project" value="TreeGrafter"/>
</dbReference>
<evidence type="ECO:0000259" key="1">
    <source>
        <dbReference type="Pfam" id="PF02538"/>
    </source>
</evidence>
<dbReference type="EMBL" id="FOZL01000001">
    <property type="protein sequence ID" value="SFS00772.1"/>
    <property type="molecule type" value="Genomic_DNA"/>
</dbReference>
<accession>A0A1I6LBB3</accession>
<reference evidence="2 3" key="1">
    <citation type="submission" date="2016-10" db="EMBL/GenBank/DDBJ databases">
        <authorList>
            <person name="de Groot N.N."/>
        </authorList>
    </citation>
    <scope>NUCLEOTIDE SEQUENCE [LARGE SCALE GENOMIC DNA]</scope>
    <source>
        <strain evidence="2 3">DSM 21001</strain>
    </source>
</reference>
<evidence type="ECO:0000313" key="3">
    <source>
        <dbReference type="Proteomes" id="UP000199024"/>
    </source>
</evidence>
<evidence type="ECO:0000313" key="2">
    <source>
        <dbReference type="EMBL" id="SFS00772.1"/>
    </source>
</evidence>
<dbReference type="OrthoDB" id="102473at2"/>
<proteinExistence type="predicted"/>
<organism evidence="2 3">
    <name type="scientific">Granulicella pectinivorans</name>
    <dbReference type="NCBI Taxonomy" id="474950"/>
    <lineage>
        <taxon>Bacteria</taxon>
        <taxon>Pseudomonadati</taxon>
        <taxon>Acidobacteriota</taxon>
        <taxon>Terriglobia</taxon>
        <taxon>Terriglobales</taxon>
        <taxon>Acidobacteriaceae</taxon>
        <taxon>Granulicella</taxon>
    </lineage>
</organism>
<keyword evidence="3" id="KW-1185">Reference proteome</keyword>
<dbReference type="PANTHER" id="PTHR11365">
    <property type="entry name" value="5-OXOPROLINASE RELATED"/>
    <property type="match status" value="1"/>
</dbReference>
<dbReference type="RefSeq" id="WP_089836321.1">
    <property type="nucleotide sequence ID" value="NZ_FOZL01000001.1"/>
</dbReference>
<dbReference type="PANTHER" id="PTHR11365:SF23">
    <property type="entry name" value="HYPOTHETICAL 5-OXOPROLINASE (EUROFUNG)-RELATED"/>
    <property type="match status" value="1"/>
</dbReference>
<feature type="domain" description="Hydantoinase B/oxoprolinase" evidence="1">
    <location>
        <begin position="6"/>
        <end position="514"/>
    </location>
</feature>
<dbReference type="InterPro" id="IPR003692">
    <property type="entry name" value="Hydantoinase_B"/>
</dbReference>
<dbReference type="GO" id="GO:0017168">
    <property type="term" value="F:5-oxoprolinase (ATP-hydrolyzing) activity"/>
    <property type="evidence" value="ECO:0007669"/>
    <property type="project" value="TreeGrafter"/>
</dbReference>
<sequence>MKGFSSVTLEILWNRLLSVCNEQQVTLLRTAFSTVVRESQDLACGVFDARGQMIAQSMTGTPGHINAMATGVRHFLEAYPPETLADGDVLLTNDPWQTAGQINDMTVLTPVFREGSIVAYFASTCHAPDIGGRILSAEAREVYEEGLRIPITKLFAQGVVNAELIKLIRANVRTPEETVGDLYAQTSSNAVGARSLLHLMGEFGLESMEPLADEIIARSEAALRAAIEKIPNGIYEAETWSDGFEEPVRIKVTVTVKDRDIHIDFAGSSMQSRRGINVVLNYTQAYASFAIKAVVSPEVPHNDGSFRPVHVSAPLGSILNCREPAAVASRHLIGHFLPGVIFAALAPAMPGRLMAGGSEPVWISVLRGETAAGSPFLVSHFQLGGAGARATKDGLSTTGFPSGVGGVPAEIIESLSPLMQHHRELRVDSGGAGEFRGGLGQATEMRNLSGRPWEISGMADRIQYPGLGLEGGQPGARGEMLVDREAVPAKTLRGLSPEARVELNLPGGGGYGSPTNRPAERVLDDVVKGYVSIEAAEREYGVVVRYVGSEDRLVRLPQHYVLDEEATTWLRGRRSM</sequence>
<dbReference type="InterPro" id="IPR045079">
    <property type="entry name" value="Oxoprolinase-like"/>
</dbReference>
<dbReference type="Proteomes" id="UP000199024">
    <property type="component" value="Unassembled WGS sequence"/>
</dbReference>
<dbReference type="GO" id="GO:0006749">
    <property type="term" value="P:glutathione metabolic process"/>
    <property type="evidence" value="ECO:0007669"/>
    <property type="project" value="TreeGrafter"/>
</dbReference>
<dbReference type="AlphaFoldDB" id="A0A1I6LBB3"/>
<dbReference type="Pfam" id="PF02538">
    <property type="entry name" value="Hydantoinase_B"/>
    <property type="match status" value="1"/>
</dbReference>